<dbReference type="InterPro" id="IPR058240">
    <property type="entry name" value="rSAM_sf"/>
</dbReference>
<keyword evidence="4" id="KW-0479">Metal-binding</keyword>
<keyword evidence="2" id="KW-0004">4Fe-4S</keyword>
<evidence type="ECO:0000256" key="6">
    <source>
        <dbReference type="ARBA" id="ARBA00023014"/>
    </source>
</evidence>
<dbReference type="InterPro" id="IPR034457">
    <property type="entry name" value="Organic_radical-activating"/>
</dbReference>
<dbReference type="InterPro" id="IPR007197">
    <property type="entry name" value="rSAM"/>
</dbReference>
<dbReference type="NCBIfam" id="TIGR02495">
    <property type="entry name" value="NrdG2"/>
    <property type="match status" value="1"/>
</dbReference>
<dbReference type="InterPro" id="IPR012840">
    <property type="entry name" value="NrdG2"/>
</dbReference>
<dbReference type="EMBL" id="JAAIJQ010000019">
    <property type="protein sequence ID" value="NEV61910.1"/>
    <property type="molecule type" value="Genomic_DNA"/>
</dbReference>
<evidence type="ECO:0000313" key="10">
    <source>
        <dbReference type="Proteomes" id="UP000483379"/>
    </source>
</evidence>
<accession>A0A6M0JWM6</accession>
<dbReference type="SFLD" id="SFLDG01094">
    <property type="entry name" value="Uncharacterised_Radical_SAM_Su"/>
    <property type="match status" value="1"/>
</dbReference>
<comment type="cofactor">
    <cofactor evidence="1">
        <name>[4Fe-4S] cluster</name>
        <dbReference type="ChEBI" id="CHEBI:49883"/>
    </cofactor>
</comment>
<evidence type="ECO:0000256" key="7">
    <source>
        <dbReference type="SAM" id="MobiDB-lite"/>
    </source>
</evidence>
<sequence length="258" mass="27644">MPDSPLTAAATPDTPAAPSEAQHREPDPEADTLRVGGLTRLTTIDYPGELAAVVFCQGCPWRCRYCHNRDLLDSGAQGRIPWSDIRGLLERRVGLIDAVVFSGGEPTAQGALAAAIEETRALGFKIGLHTNGAYPERLRQLLPAVDWIGLDIKALPQDYPDITGIQGAGDRAWESLSLLIASGIALEVRTTLMPSWTRAEVLDLAKALSKAGVQSYCLQACDSQRALDPSLPYPHTPPRQLAEAVEAVGFASLSLRGI</sequence>
<evidence type="ECO:0000313" key="9">
    <source>
        <dbReference type="EMBL" id="NEV61910.1"/>
    </source>
</evidence>
<dbReference type="AlphaFoldDB" id="A0A6M0JWM6"/>
<proteinExistence type="predicted"/>
<evidence type="ECO:0000259" key="8">
    <source>
        <dbReference type="PROSITE" id="PS51918"/>
    </source>
</evidence>
<name>A0A6M0JWM6_9GAMM</name>
<evidence type="ECO:0000256" key="5">
    <source>
        <dbReference type="ARBA" id="ARBA00023004"/>
    </source>
</evidence>
<evidence type="ECO:0000256" key="2">
    <source>
        <dbReference type="ARBA" id="ARBA00022485"/>
    </source>
</evidence>
<organism evidence="9 10">
    <name type="scientific">Thiorhodococcus minor</name>
    <dbReference type="NCBI Taxonomy" id="57489"/>
    <lineage>
        <taxon>Bacteria</taxon>
        <taxon>Pseudomonadati</taxon>
        <taxon>Pseudomonadota</taxon>
        <taxon>Gammaproteobacteria</taxon>
        <taxon>Chromatiales</taxon>
        <taxon>Chromatiaceae</taxon>
        <taxon>Thiorhodococcus</taxon>
    </lineage>
</organism>
<feature type="domain" description="Radical SAM core" evidence="8">
    <location>
        <begin position="45"/>
        <end position="258"/>
    </location>
</feature>
<dbReference type="SUPFAM" id="SSF102114">
    <property type="entry name" value="Radical SAM enzymes"/>
    <property type="match status" value="1"/>
</dbReference>
<dbReference type="PANTHER" id="PTHR30352">
    <property type="entry name" value="PYRUVATE FORMATE-LYASE-ACTIVATING ENZYME"/>
    <property type="match status" value="1"/>
</dbReference>
<dbReference type="GO" id="GO:0003824">
    <property type="term" value="F:catalytic activity"/>
    <property type="evidence" value="ECO:0007669"/>
    <property type="project" value="InterPro"/>
</dbReference>
<keyword evidence="3" id="KW-0949">S-adenosyl-L-methionine</keyword>
<keyword evidence="10" id="KW-1185">Reference proteome</keyword>
<dbReference type="Proteomes" id="UP000483379">
    <property type="component" value="Unassembled WGS sequence"/>
</dbReference>
<dbReference type="InterPro" id="IPR013785">
    <property type="entry name" value="Aldolase_TIM"/>
</dbReference>
<dbReference type="GO" id="GO:0046872">
    <property type="term" value="F:metal ion binding"/>
    <property type="evidence" value="ECO:0007669"/>
    <property type="project" value="UniProtKB-KW"/>
</dbReference>
<dbReference type="RefSeq" id="WP_164452386.1">
    <property type="nucleotide sequence ID" value="NZ_JAAIJQ010000019.1"/>
</dbReference>
<keyword evidence="5" id="KW-0408">Iron</keyword>
<dbReference type="GO" id="GO:0051539">
    <property type="term" value="F:4 iron, 4 sulfur cluster binding"/>
    <property type="evidence" value="ECO:0007669"/>
    <property type="project" value="UniProtKB-KW"/>
</dbReference>
<dbReference type="Pfam" id="PF04055">
    <property type="entry name" value="Radical_SAM"/>
    <property type="match status" value="1"/>
</dbReference>
<reference evidence="9 10" key="1">
    <citation type="submission" date="2020-02" db="EMBL/GenBank/DDBJ databases">
        <title>Genome sequences of Thiorhodococcus mannitoliphagus and Thiorhodococcus minor, purple sulfur photosynthetic bacteria in the gammaproteobacterial family, Chromatiaceae.</title>
        <authorList>
            <person name="Aviles F.A."/>
            <person name="Meyer T.E."/>
            <person name="Kyndt J.A."/>
        </authorList>
    </citation>
    <scope>NUCLEOTIDE SEQUENCE [LARGE SCALE GENOMIC DNA]</scope>
    <source>
        <strain evidence="9 10">DSM 11518</strain>
    </source>
</reference>
<dbReference type="SFLD" id="SFLDG01067">
    <property type="entry name" value="SPASM/twitch_domain_containing"/>
    <property type="match status" value="1"/>
</dbReference>
<comment type="caution">
    <text evidence="9">The sequence shown here is derived from an EMBL/GenBank/DDBJ whole genome shotgun (WGS) entry which is preliminary data.</text>
</comment>
<feature type="region of interest" description="Disordered" evidence="7">
    <location>
        <begin position="1"/>
        <end position="32"/>
    </location>
</feature>
<dbReference type="Gene3D" id="3.20.20.70">
    <property type="entry name" value="Aldolase class I"/>
    <property type="match status" value="1"/>
</dbReference>
<feature type="compositionally biased region" description="Low complexity" evidence="7">
    <location>
        <begin position="1"/>
        <end position="19"/>
    </location>
</feature>
<gene>
    <name evidence="9" type="ORF">G3446_08395</name>
</gene>
<dbReference type="CDD" id="cd01335">
    <property type="entry name" value="Radical_SAM"/>
    <property type="match status" value="1"/>
</dbReference>
<protein>
    <submittedName>
        <fullName evidence="9">Anaerobic ribonucleoside-triphosphate reductase activating protein</fullName>
    </submittedName>
</protein>
<dbReference type="SFLD" id="SFLDS00029">
    <property type="entry name" value="Radical_SAM"/>
    <property type="match status" value="1"/>
</dbReference>
<dbReference type="PROSITE" id="PS51918">
    <property type="entry name" value="RADICAL_SAM"/>
    <property type="match status" value="1"/>
</dbReference>
<keyword evidence="6" id="KW-0411">Iron-sulfur</keyword>
<evidence type="ECO:0000256" key="4">
    <source>
        <dbReference type="ARBA" id="ARBA00022723"/>
    </source>
</evidence>
<evidence type="ECO:0000256" key="1">
    <source>
        <dbReference type="ARBA" id="ARBA00001966"/>
    </source>
</evidence>
<dbReference type="PANTHER" id="PTHR30352:SF13">
    <property type="entry name" value="GLYCYL-RADICAL ENZYME ACTIVATING ENZYME YJJW-RELATED"/>
    <property type="match status" value="1"/>
</dbReference>
<evidence type="ECO:0000256" key="3">
    <source>
        <dbReference type="ARBA" id="ARBA00022691"/>
    </source>
</evidence>